<protein>
    <submittedName>
        <fullName evidence="1">Uncharacterized protein</fullName>
    </submittedName>
</protein>
<dbReference type="KEGG" id="cprt:FIC82_020150"/>
<dbReference type="EMBL" id="CP052758">
    <property type="protein sequence ID" value="QJW38703.1"/>
    <property type="molecule type" value="Genomic_DNA"/>
</dbReference>
<keyword evidence="1" id="KW-0614">Plasmid</keyword>
<name>A0A6M5UMX2_9MICO</name>
<dbReference type="AlphaFoldDB" id="A0A6M5UMX2"/>
<proteinExistence type="predicted"/>
<accession>A0A6M5UMX2</accession>
<evidence type="ECO:0000313" key="1">
    <source>
        <dbReference type="EMBL" id="QJW38703.1"/>
    </source>
</evidence>
<organism evidence="1 2">
    <name type="scientific">Cellulosimicrobium protaetiae</name>
    <dbReference type="NCBI Taxonomy" id="2587808"/>
    <lineage>
        <taxon>Bacteria</taxon>
        <taxon>Bacillati</taxon>
        <taxon>Actinomycetota</taxon>
        <taxon>Actinomycetes</taxon>
        <taxon>Micrococcales</taxon>
        <taxon>Promicromonosporaceae</taxon>
        <taxon>Cellulosimicrobium</taxon>
    </lineage>
</organism>
<sequence length="91" mass="9687">MSLIESQPATITARCTCIHSSKDGDRPGANSQQIGDGQWQCGDPATLLAVWECASCVHQHSAVLCEACARTRVGMPGVSAEQRFRLAEVSV</sequence>
<gene>
    <name evidence="1" type="ORF">FIC82_020150</name>
</gene>
<dbReference type="RefSeq" id="WP_154800648.1">
    <property type="nucleotide sequence ID" value="NZ_CP052758.1"/>
</dbReference>
<reference evidence="2" key="1">
    <citation type="journal article" date="2022" name="Int. J. Syst. Evol. Microbiol.">
        <title>Cellulosimicrobium protaetiae sp. nov., isolated from the gut of the larva of Protaetia brevitarsis seulensis.</title>
        <authorList>
            <person name="Le Han H."/>
            <person name="Nguyen T.T.H."/>
            <person name="Li Z."/>
            <person name="Shin N.R."/>
            <person name="Kim S.G."/>
        </authorList>
    </citation>
    <scope>NUCLEOTIDE SEQUENCE [LARGE SCALE GENOMIC DNA]</scope>
    <source>
        <strain evidence="2">BI34</strain>
    </source>
</reference>
<keyword evidence="2" id="KW-1185">Reference proteome</keyword>
<dbReference type="Proteomes" id="UP000451354">
    <property type="component" value="Plasmid pCPRO01"/>
</dbReference>
<geneLocation type="plasmid" evidence="1 2">
    <name>pCPRO01</name>
</geneLocation>
<evidence type="ECO:0000313" key="2">
    <source>
        <dbReference type="Proteomes" id="UP000451354"/>
    </source>
</evidence>